<dbReference type="InterPro" id="IPR036661">
    <property type="entry name" value="Luciferase-like_sf"/>
</dbReference>
<gene>
    <name evidence="1" type="ORF">GCM10009789_01820</name>
</gene>
<dbReference type="EMBL" id="BAAAOS010000002">
    <property type="protein sequence ID" value="GAA1551703.1"/>
    <property type="molecule type" value="Genomic_DNA"/>
</dbReference>
<organism evidence="1 2">
    <name type="scientific">Kribbella sancticallisti</name>
    <dbReference type="NCBI Taxonomy" id="460087"/>
    <lineage>
        <taxon>Bacteria</taxon>
        <taxon>Bacillati</taxon>
        <taxon>Actinomycetota</taxon>
        <taxon>Actinomycetes</taxon>
        <taxon>Propionibacteriales</taxon>
        <taxon>Kribbellaceae</taxon>
        <taxon>Kribbella</taxon>
    </lineage>
</organism>
<sequence>MSRSISGPLAQPPPLLIGGRSTRTLRVAAEHADLWNIPGDNALPDAVERSLMLNRYCTEIGRGPRTITRSIALSVSYDDPELTRTAAGAAIQAGFTHIALILPTPWPPQVVHRLADTIRPLLT</sequence>
<comment type="caution">
    <text evidence="1">The sequence shown here is derived from an EMBL/GenBank/DDBJ whole genome shotgun (WGS) entry which is preliminary data.</text>
</comment>
<protein>
    <recommendedName>
        <fullName evidence="3">Luciferase-like monooxygenase</fullName>
    </recommendedName>
</protein>
<proteinExistence type="predicted"/>
<dbReference type="SUPFAM" id="SSF51679">
    <property type="entry name" value="Bacterial luciferase-like"/>
    <property type="match status" value="1"/>
</dbReference>
<reference evidence="2" key="1">
    <citation type="journal article" date="2019" name="Int. J. Syst. Evol. Microbiol.">
        <title>The Global Catalogue of Microorganisms (GCM) 10K type strain sequencing project: providing services to taxonomists for standard genome sequencing and annotation.</title>
        <authorList>
            <consortium name="The Broad Institute Genomics Platform"/>
            <consortium name="The Broad Institute Genome Sequencing Center for Infectious Disease"/>
            <person name="Wu L."/>
            <person name="Ma J."/>
        </authorList>
    </citation>
    <scope>NUCLEOTIDE SEQUENCE [LARGE SCALE GENOMIC DNA]</scope>
    <source>
        <strain evidence="2">JCM 14969</strain>
    </source>
</reference>
<evidence type="ECO:0000313" key="1">
    <source>
        <dbReference type="EMBL" id="GAA1551703.1"/>
    </source>
</evidence>
<name>A0ABP4MYC5_9ACTN</name>
<keyword evidence="2" id="KW-1185">Reference proteome</keyword>
<dbReference type="Proteomes" id="UP001500393">
    <property type="component" value="Unassembled WGS sequence"/>
</dbReference>
<dbReference type="RefSeq" id="WP_344208663.1">
    <property type="nucleotide sequence ID" value="NZ_BAAAOS010000002.1"/>
</dbReference>
<accession>A0ABP4MYC5</accession>
<evidence type="ECO:0008006" key="3">
    <source>
        <dbReference type="Google" id="ProtNLM"/>
    </source>
</evidence>
<evidence type="ECO:0000313" key="2">
    <source>
        <dbReference type="Proteomes" id="UP001500393"/>
    </source>
</evidence>
<dbReference type="Gene3D" id="3.20.20.30">
    <property type="entry name" value="Luciferase-like domain"/>
    <property type="match status" value="1"/>
</dbReference>